<organism evidence="1 2">
    <name type="scientific">Araneus ventricosus</name>
    <name type="common">Orbweaver spider</name>
    <name type="synonym">Epeira ventricosa</name>
    <dbReference type="NCBI Taxonomy" id="182803"/>
    <lineage>
        <taxon>Eukaryota</taxon>
        <taxon>Metazoa</taxon>
        <taxon>Ecdysozoa</taxon>
        <taxon>Arthropoda</taxon>
        <taxon>Chelicerata</taxon>
        <taxon>Arachnida</taxon>
        <taxon>Araneae</taxon>
        <taxon>Araneomorphae</taxon>
        <taxon>Entelegynae</taxon>
        <taxon>Araneoidea</taxon>
        <taxon>Araneidae</taxon>
        <taxon>Araneus</taxon>
    </lineage>
</organism>
<comment type="caution">
    <text evidence="1">The sequence shown here is derived from an EMBL/GenBank/DDBJ whole genome shotgun (WGS) entry which is preliminary data.</text>
</comment>
<keyword evidence="2" id="KW-1185">Reference proteome</keyword>
<dbReference type="AlphaFoldDB" id="A0A4Y2AGB8"/>
<protein>
    <submittedName>
        <fullName evidence="1">Uncharacterized protein</fullName>
    </submittedName>
</protein>
<name>A0A4Y2AGB8_ARAVE</name>
<dbReference type="Proteomes" id="UP000499080">
    <property type="component" value="Unassembled WGS sequence"/>
</dbReference>
<proteinExistence type="predicted"/>
<dbReference type="EMBL" id="BGPR01000014">
    <property type="protein sequence ID" value="GBL77994.1"/>
    <property type="molecule type" value="Genomic_DNA"/>
</dbReference>
<evidence type="ECO:0000313" key="2">
    <source>
        <dbReference type="Proteomes" id="UP000499080"/>
    </source>
</evidence>
<sequence length="131" mass="14786">MTSRIPQQFEKGESSAVEMEIRARNASFDTITFNVLPSSTLPPLQKSFHCLKKSFRLFAENPFITSTTFAFTASSVSNPVPFSSFLTMRNKKKSHGVRSGEESWCSTKGIPYFARNVLTDIEWSIILLKKP</sequence>
<gene>
    <name evidence="1" type="ORF">AVEN_143312_1</name>
</gene>
<reference evidence="1 2" key="1">
    <citation type="journal article" date="2019" name="Sci. Rep.">
        <title>Orb-weaving spider Araneus ventricosus genome elucidates the spidroin gene catalogue.</title>
        <authorList>
            <person name="Kono N."/>
            <person name="Nakamura H."/>
            <person name="Ohtoshi R."/>
            <person name="Moran D.A.P."/>
            <person name="Shinohara A."/>
            <person name="Yoshida Y."/>
            <person name="Fujiwara M."/>
            <person name="Mori M."/>
            <person name="Tomita M."/>
            <person name="Arakawa K."/>
        </authorList>
    </citation>
    <scope>NUCLEOTIDE SEQUENCE [LARGE SCALE GENOMIC DNA]</scope>
</reference>
<accession>A0A4Y2AGB8</accession>
<evidence type="ECO:0000313" key="1">
    <source>
        <dbReference type="EMBL" id="GBL77994.1"/>
    </source>
</evidence>